<gene>
    <name evidence="1" type="ORF">LCGC14_2915520</name>
</gene>
<sequence length="35" mass="3780">MPKVGVDCPHCGGQLLPNEDDDLSCIQCGNIEYTD</sequence>
<accession>A0A0F9AGH3</accession>
<dbReference type="EMBL" id="LAZR01057810">
    <property type="protein sequence ID" value="KKK71276.1"/>
    <property type="molecule type" value="Genomic_DNA"/>
</dbReference>
<reference evidence="1" key="1">
    <citation type="journal article" date="2015" name="Nature">
        <title>Complex archaea that bridge the gap between prokaryotes and eukaryotes.</title>
        <authorList>
            <person name="Spang A."/>
            <person name="Saw J.H."/>
            <person name="Jorgensen S.L."/>
            <person name="Zaremba-Niedzwiedzka K."/>
            <person name="Martijn J."/>
            <person name="Lind A.E."/>
            <person name="van Eijk R."/>
            <person name="Schleper C."/>
            <person name="Guy L."/>
            <person name="Ettema T.J."/>
        </authorList>
    </citation>
    <scope>NUCLEOTIDE SEQUENCE</scope>
</reference>
<evidence type="ECO:0000313" key="1">
    <source>
        <dbReference type="EMBL" id="KKK71276.1"/>
    </source>
</evidence>
<organism evidence="1">
    <name type="scientific">marine sediment metagenome</name>
    <dbReference type="NCBI Taxonomy" id="412755"/>
    <lineage>
        <taxon>unclassified sequences</taxon>
        <taxon>metagenomes</taxon>
        <taxon>ecological metagenomes</taxon>
    </lineage>
</organism>
<name>A0A0F9AGH3_9ZZZZ</name>
<feature type="non-terminal residue" evidence="1">
    <location>
        <position position="35"/>
    </location>
</feature>
<comment type="caution">
    <text evidence="1">The sequence shown here is derived from an EMBL/GenBank/DDBJ whole genome shotgun (WGS) entry which is preliminary data.</text>
</comment>
<protein>
    <submittedName>
        <fullName evidence="1">Uncharacterized protein</fullName>
    </submittedName>
</protein>
<dbReference type="AlphaFoldDB" id="A0A0F9AGH3"/>
<proteinExistence type="predicted"/>